<organism evidence="4 5">
    <name type="scientific">Eiseniibacteriota bacterium</name>
    <dbReference type="NCBI Taxonomy" id="2212470"/>
    <lineage>
        <taxon>Bacteria</taxon>
        <taxon>Candidatus Eiseniibacteriota</taxon>
    </lineage>
</organism>
<reference evidence="4" key="2">
    <citation type="journal article" date="2021" name="Microbiome">
        <title>Successional dynamics and alternative stable states in a saline activated sludge microbial community over 9 years.</title>
        <authorList>
            <person name="Wang Y."/>
            <person name="Ye J."/>
            <person name="Ju F."/>
            <person name="Liu L."/>
            <person name="Boyd J.A."/>
            <person name="Deng Y."/>
            <person name="Parks D.H."/>
            <person name="Jiang X."/>
            <person name="Yin X."/>
            <person name="Woodcroft B.J."/>
            <person name="Tyson G.W."/>
            <person name="Hugenholtz P."/>
            <person name="Polz M.F."/>
            <person name="Zhang T."/>
        </authorList>
    </citation>
    <scope>NUCLEOTIDE SEQUENCE</scope>
    <source>
        <strain evidence="4">HKST-UBA02</strain>
    </source>
</reference>
<evidence type="ECO:0000256" key="1">
    <source>
        <dbReference type="ARBA" id="ARBA00008635"/>
    </source>
</evidence>
<dbReference type="InterPro" id="IPR034660">
    <property type="entry name" value="DinB/YfiT-like"/>
</dbReference>
<feature type="binding site" evidence="3">
    <location>
        <position position="137"/>
    </location>
    <ligand>
        <name>a divalent metal cation</name>
        <dbReference type="ChEBI" id="CHEBI:60240"/>
    </ligand>
</feature>
<comment type="caution">
    <text evidence="4">The sequence shown here is derived from an EMBL/GenBank/DDBJ whole genome shotgun (WGS) entry which is preliminary data.</text>
</comment>
<dbReference type="PANTHER" id="PTHR37302:SF3">
    <property type="entry name" value="DAMAGE-INDUCIBLE PROTEIN DINB"/>
    <property type="match status" value="1"/>
</dbReference>
<accession>A0A956NCW3</accession>
<feature type="binding site" evidence="3">
    <location>
        <position position="133"/>
    </location>
    <ligand>
        <name>a divalent metal cation</name>
        <dbReference type="ChEBI" id="CHEBI:60240"/>
    </ligand>
</feature>
<evidence type="ECO:0000256" key="2">
    <source>
        <dbReference type="ARBA" id="ARBA00022723"/>
    </source>
</evidence>
<protein>
    <submittedName>
        <fullName evidence="4">DinB family protein</fullName>
    </submittedName>
</protein>
<evidence type="ECO:0000256" key="3">
    <source>
        <dbReference type="PIRSR" id="PIRSR607837-1"/>
    </source>
</evidence>
<keyword evidence="2 3" id="KW-0479">Metal-binding</keyword>
<dbReference type="Proteomes" id="UP000739538">
    <property type="component" value="Unassembled WGS sequence"/>
</dbReference>
<dbReference type="GO" id="GO:0046872">
    <property type="term" value="F:metal ion binding"/>
    <property type="evidence" value="ECO:0007669"/>
    <property type="project" value="UniProtKB-KW"/>
</dbReference>
<dbReference type="Pfam" id="PF05163">
    <property type="entry name" value="DinB"/>
    <property type="match status" value="1"/>
</dbReference>
<proteinExistence type="inferred from homology"/>
<feature type="binding site" evidence="3">
    <location>
        <position position="51"/>
    </location>
    <ligand>
        <name>a divalent metal cation</name>
        <dbReference type="ChEBI" id="CHEBI:60240"/>
    </ligand>
</feature>
<dbReference type="InterPro" id="IPR007837">
    <property type="entry name" value="DinB"/>
</dbReference>
<gene>
    <name evidence="4" type="ORF">KDA27_13755</name>
</gene>
<dbReference type="EMBL" id="JAGQHS010000070">
    <property type="protein sequence ID" value="MCA9756864.1"/>
    <property type="molecule type" value="Genomic_DNA"/>
</dbReference>
<name>A0A956NCW3_UNCEI</name>
<evidence type="ECO:0000313" key="5">
    <source>
        <dbReference type="Proteomes" id="UP000739538"/>
    </source>
</evidence>
<dbReference type="PANTHER" id="PTHR37302">
    <property type="entry name" value="SLR1116 PROTEIN"/>
    <property type="match status" value="1"/>
</dbReference>
<dbReference type="SUPFAM" id="SSF109854">
    <property type="entry name" value="DinB/YfiT-like putative metalloenzymes"/>
    <property type="match status" value="1"/>
</dbReference>
<comment type="similarity">
    <text evidence="1">Belongs to the DinB family.</text>
</comment>
<evidence type="ECO:0000313" key="4">
    <source>
        <dbReference type="EMBL" id="MCA9756864.1"/>
    </source>
</evidence>
<sequence>MYTSAALLDIHSRSHRCLARLLDHCRPFHADEFDREIEGFGYPTLRLQFHHEIGAEEYWVGVLLGRMDVDDDAHLYPTVETLETYRERVAGRTREYLAGASEEELNTPREMTTWGGNVRALTPAHVILRTSTHLFHHQGQIMAMCRILGRPAEGMDFPLL</sequence>
<dbReference type="Gene3D" id="1.20.120.450">
    <property type="entry name" value="dinb family like domain"/>
    <property type="match status" value="1"/>
</dbReference>
<dbReference type="AlphaFoldDB" id="A0A956NCW3"/>
<reference evidence="4" key="1">
    <citation type="submission" date="2020-04" db="EMBL/GenBank/DDBJ databases">
        <authorList>
            <person name="Zhang T."/>
        </authorList>
    </citation>
    <scope>NUCLEOTIDE SEQUENCE</scope>
    <source>
        <strain evidence="4">HKST-UBA02</strain>
    </source>
</reference>